<keyword evidence="2 9" id="KW-0963">Cytoplasm</keyword>
<evidence type="ECO:0000256" key="5">
    <source>
        <dbReference type="ARBA" id="ARBA00023134"/>
    </source>
</evidence>
<dbReference type="InterPro" id="IPR013822">
    <property type="entry name" value="Signal_recog_particl_SRP54_hlx"/>
</dbReference>
<dbReference type="SMART" id="SM00962">
    <property type="entry name" value="SRP54"/>
    <property type="match status" value="1"/>
</dbReference>
<dbReference type="Proteomes" id="UP000297714">
    <property type="component" value="Unassembled WGS sequence"/>
</dbReference>
<dbReference type="EC" id="3.6.5.4" evidence="9"/>
<keyword evidence="4 9" id="KW-0378">Hydrolase</keyword>
<evidence type="ECO:0000256" key="4">
    <source>
        <dbReference type="ARBA" id="ARBA00022801"/>
    </source>
</evidence>
<keyword evidence="1 9" id="KW-1003">Cell membrane</keyword>
<dbReference type="FunFam" id="1.20.120.140:FF:000002">
    <property type="entry name" value="Signal recognition particle receptor FtsY"/>
    <property type="match status" value="1"/>
</dbReference>
<evidence type="ECO:0000256" key="6">
    <source>
        <dbReference type="ARBA" id="ARBA00023136"/>
    </source>
</evidence>
<evidence type="ECO:0000313" key="12">
    <source>
        <dbReference type="Proteomes" id="UP000297714"/>
    </source>
</evidence>
<dbReference type="Gene3D" id="3.40.50.300">
    <property type="entry name" value="P-loop containing nucleotide triphosphate hydrolases"/>
    <property type="match status" value="1"/>
</dbReference>
<dbReference type="SUPFAM" id="SSF52540">
    <property type="entry name" value="P-loop containing nucleoside triphosphate hydrolases"/>
    <property type="match status" value="1"/>
</dbReference>
<dbReference type="GO" id="GO:0005737">
    <property type="term" value="C:cytoplasm"/>
    <property type="evidence" value="ECO:0007669"/>
    <property type="project" value="UniProtKB-SubCell"/>
</dbReference>
<dbReference type="Pfam" id="PF02881">
    <property type="entry name" value="SRP54_N"/>
    <property type="match status" value="1"/>
</dbReference>
<dbReference type="SMART" id="SM00963">
    <property type="entry name" value="SRP54_N"/>
    <property type="match status" value="1"/>
</dbReference>
<dbReference type="InterPro" id="IPR027417">
    <property type="entry name" value="P-loop_NTPase"/>
</dbReference>
<dbReference type="CDD" id="cd17874">
    <property type="entry name" value="FtsY"/>
    <property type="match status" value="1"/>
</dbReference>
<dbReference type="GO" id="GO:0006614">
    <property type="term" value="P:SRP-dependent cotranslational protein targeting to membrane"/>
    <property type="evidence" value="ECO:0007669"/>
    <property type="project" value="InterPro"/>
</dbReference>
<keyword evidence="5 9" id="KW-0342">GTP-binding</keyword>
<evidence type="ECO:0000313" key="11">
    <source>
        <dbReference type="EMBL" id="TGJ78010.1"/>
    </source>
</evidence>
<protein>
    <recommendedName>
        <fullName evidence="9">Signal recognition particle receptor FtsY</fullName>
        <shortName evidence="9">SRP receptor</shortName>
        <ecNumber evidence="9">3.6.5.4</ecNumber>
    </recommendedName>
</protein>
<keyword evidence="7 9" id="KW-0675">Receptor</keyword>
<evidence type="ECO:0000256" key="8">
    <source>
        <dbReference type="ARBA" id="ARBA00048027"/>
    </source>
</evidence>
<dbReference type="RefSeq" id="WP_135657193.1">
    <property type="nucleotide sequence ID" value="NZ_JAJUFJ010000001.1"/>
</dbReference>
<dbReference type="InterPro" id="IPR004390">
    <property type="entry name" value="SR_rcpt_FtsY"/>
</dbReference>
<sequence length="305" mass="33012">MGFFSKIKEGLKKTREKMSSSVESMLHSFTTIDESLFEELEELLVMGDVGVPTAEHICQELRKKVKEKGVTDPNEIMGMLRETVAEMLRGGEELQIGTKPSVILVIGVNGVGKTTTIGKIASRLTKDGKKVILGAADTFRAAAIEQLEVWAERSGTDMIKQAEGSDPASVVFDTIAAAKARNADVIICDTAGRLHNKKNLMDELAKIRRIIDRELPDADKEVLLVLDATTGQNAVSQAREFQAAAGITGIVLTKLDGTARGGVVLAIRESLGIPVKFIGVGEQVDDLQPFNSDEFAEALFARQED</sequence>
<evidence type="ECO:0000256" key="2">
    <source>
        <dbReference type="ARBA" id="ARBA00022490"/>
    </source>
</evidence>
<dbReference type="PANTHER" id="PTHR43134:SF1">
    <property type="entry name" value="SIGNAL RECOGNITION PARTICLE RECEPTOR SUBUNIT ALPHA"/>
    <property type="match status" value="1"/>
</dbReference>
<evidence type="ECO:0000256" key="1">
    <source>
        <dbReference type="ARBA" id="ARBA00022475"/>
    </source>
</evidence>
<dbReference type="EMBL" id="SRMQ01000001">
    <property type="protein sequence ID" value="TGJ78010.1"/>
    <property type="molecule type" value="Genomic_DNA"/>
</dbReference>
<dbReference type="SMART" id="SM00382">
    <property type="entry name" value="AAA"/>
    <property type="match status" value="1"/>
</dbReference>
<dbReference type="InterPro" id="IPR036225">
    <property type="entry name" value="SRP/SRP_N"/>
</dbReference>
<dbReference type="SUPFAM" id="SSF47364">
    <property type="entry name" value="Domain of the SRP/SRP receptor G-proteins"/>
    <property type="match status" value="1"/>
</dbReference>
<feature type="binding site" evidence="9">
    <location>
        <begin position="253"/>
        <end position="256"/>
    </location>
    <ligand>
        <name>GTP</name>
        <dbReference type="ChEBI" id="CHEBI:37565"/>
    </ligand>
</feature>
<comment type="subcellular location">
    <subcellularLocation>
        <location evidence="9">Cell membrane</location>
        <topology evidence="9">Peripheral membrane protein</topology>
        <orientation evidence="9">Cytoplasmic side</orientation>
    </subcellularLocation>
    <subcellularLocation>
        <location evidence="9">Cytoplasm</location>
    </subcellularLocation>
</comment>
<comment type="similarity">
    <text evidence="9">Belongs to the GTP-binding SRP family. FtsY subfamily.</text>
</comment>
<dbReference type="OrthoDB" id="9804720at2"/>
<feature type="binding site" evidence="9">
    <location>
        <begin position="107"/>
        <end position="114"/>
    </location>
    <ligand>
        <name>GTP</name>
        <dbReference type="ChEBI" id="CHEBI:37565"/>
    </ligand>
</feature>
<proteinExistence type="inferred from homology"/>
<dbReference type="HAMAP" id="MF_00920">
    <property type="entry name" value="FtsY"/>
    <property type="match status" value="1"/>
</dbReference>
<comment type="caution">
    <text evidence="11">The sequence shown here is derived from an EMBL/GenBank/DDBJ whole genome shotgun (WGS) entry which is preliminary data.</text>
</comment>
<dbReference type="InterPro" id="IPR003593">
    <property type="entry name" value="AAA+_ATPase"/>
</dbReference>
<dbReference type="InterPro" id="IPR042101">
    <property type="entry name" value="SRP54_N_sf"/>
</dbReference>
<comment type="catalytic activity">
    <reaction evidence="8 9">
        <text>GTP + H2O = GDP + phosphate + H(+)</text>
        <dbReference type="Rhea" id="RHEA:19669"/>
        <dbReference type="ChEBI" id="CHEBI:15377"/>
        <dbReference type="ChEBI" id="CHEBI:15378"/>
        <dbReference type="ChEBI" id="CHEBI:37565"/>
        <dbReference type="ChEBI" id="CHEBI:43474"/>
        <dbReference type="ChEBI" id="CHEBI:58189"/>
        <dbReference type="EC" id="3.6.5.4"/>
    </reaction>
</comment>
<dbReference type="InterPro" id="IPR000897">
    <property type="entry name" value="SRP54_GTPase_dom"/>
</dbReference>
<dbReference type="GO" id="GO:0005047">
    <property type="term" value="F:signal recognition particle binding"/>
    <property type="evidence" value="ECO:0007669"/>
    <property type="project" value="TreeGrafter"/>
</dbReference>
<feature type="binding site" evidence="9">
    <location>
        <begin position="189"/>
        <end position="193"/>
    </location>
    <ligand>
        <name>GTP</name>
        <dbReference type="ChEBI" id="CHEBI:37565"/>
    </ligand>
</feature>
<evidence type="ECO:0000259" key="10">
    <source>
        <dbReference type="PROSITE" id="PS00300"/>
    </source>
</evidence>
<reference evidence="11 12" key="1">
    <citation type="submission" date="2019-04" db="EMBL/GenBank/DDBJ databases">
        <authorList>
            <person name="Poehlein A."/>
            <person name="Bengelsdorf F.R."/>
            <person name="Duerre P."/>
            <person name="Daniel R."/>
        </authorList>
    </citation>
    <scope>NUCLEOTIDE SEQUENCE [LARGE SCALE GENOMIC DNA]</scope>
    <source>
        <strain evidence="11 12">BS-1</strain>
    </source>
</reference>
<comment type="function">
    <text evidence="9">Involved in targeting and insertion of nascent membrane proteins into the cytoplasmic membrane. Acts as a receptor for the complex formed by the signal recognition particle (SRP) and the ribosome-nascent chain (RNC).</text>
</comment>
<dbReference type="AlphaFoldDB" id="A0A4Z0YGH2"/>
<name>A0A4Z0YGH2_9FIRM</name>
<dbReference type="GO" id="GO:0003924">
    <property type="term" value="F:GTPase activity"/>
    <property type="evidence" value="ECO:0007669"/>
    <property type="project" value="UniProtKB-UniRule"/>
</dbReference>
<keyword evidence="3 9" id="KW-0547">Nucleotide-binding</keyword>
<accession>A0A4Z0YGH2</accession>
<dbReference type="GO" id="GO:0005525">
    <property type="term" value="F:GTP binding"/>
    <property type="evidence" value="ECO:0007669"/>
    <property type="project" value="UniProtKB-UniRule"/>
</dbReference>
<evidence type="ECO:0000256" key="3">
    <source>
        <dbReference type="ARBA" id="ARBA00022741"/>
    </source>
</evidence>
<organism evidence="11 12">
    <name type="scientific">Caproiciproducens galactitolivorans</name>
    <dbReference type="NCBI Taxonomy" id="642589"/>
    <lineage>
        <taxon>Bacteria</taxon>
        <taxon>Bacillati</taxon>
        <taxon>Bacillota</taxon>
        <taxon>Clostridia</taxon>
        <taxon>Eubacteriales</taxon>
        <taxon>Acutalibacteraceae</taxon>
        <taxon>Caproiciproducens</taxon>
    </lineage>
</organism>
<dbReference type="GO" id="GO:0005886">
    <property type="term" value="C:plasma membrane"/>
    <property type="evidence" value="ECO:0007669"/>
    <property type="project" value="UniProtKB-SubCell"/>
</dbReference>
<dbReference type="Pfam" id="PF00448">
    <property type="entry name" value="SRP54"/>
    <property type="match status" value="1"/>
</dbReference>
<dbReference type="NCBIfam" id="TIGR00064">
    <property type="entry name" value="ftsY"/>
    <property type="match status" value="1"/>
</dbReference>
<dbReference type="PROSITE" id="PS00300">
    <property type="entry name" value="SRP54"/>
    <property type="match status" value="1"/>
</dbReference>
<evidence type="ECO:0000256" key="9">
    <source>
        <dbReference type="HAMAP-Rule" id="MF_00920"/>
    </source>
</evidence>
<keyword evidence="12" id="KW-1185">Reference proteome</keyword>
<feature type="domain" description="SRP54-type proteins GTP-binding" evidence="10">
    <location>
        <begin position="274"/>
        <end position="287"/>
    </location>
</feature>
<keyword evidence="6 9" id="KW-0472">Membrane</keyword>
<dbReference type="PANTHER" id="PTHR43134">
    <property type="entry name" value="SIGNAL RECOGNITION PARTICLE RECEPTOR SUBUNIT ALPHA"/>
    <property type="match status" value="1"/>
</dbReference>
<evidence type="ECO:0000256" key="7">
    <source>
        <dbReference type="ARBA" id="ARBA00023170"/>
    </source>
</evidence>
<dbReference type="FunFam" id="3.40.50.300:FF:000053">
    <property type="entry name" value="Signal recognition particle receptor FtsY"/>
    <property type="match status" value="1"/>
</dbReference>
<dbReference type="Gene3D" id="1.20.120.140">
    <property type="entry name" value="Signal recognition particle SRP54, nucleotide-binding domain"/>
    <property type="match status" value="1"/>
</dbReference>
<comment type="subunit">
    <text evidence="9">Part of the signal recognition particle protein translocation system, which is composed of SRP and FtsY.</text>
</comment>
<gene>
    <name evidence="9 11" type="primary">ftsY</name>
    <name evidence="11" type="ORF">CAGA_04200</name>
</gene>